<protein>
    <submittedName>
        <fullName evidence="1">Uncharacterized protein</fullName>
    </submittedName>
</protein>
<evidence type="ECO:0000313" key="2">
    <source>
        <dbReference type="Proteomes" id="UP001357733"/>
    </source>
</evidence>
<sequence length="80" mass="9707">MEKFEVGGVYRDDDDGVEIEVLKRTEKEISYRFTSPCYLEIDTKRIFRRRIKNYHKVSECVFLDDYWSLPCIYADRRVNS</sequence>
<dbReference type="RefSeq" id="WP_324618964.1">
    <property type="nucleotide sequence ID" value="NZ_JAYKOT010000002.1"/>
</dbReference>
<dbReference type="AlphaFoldDB" id="A0AAW9MXX0"/>
<gene>
    <name evidence="1" type="ORF">VLK81_02445</name>
</gene>
<proteinExistence type="predicted"/>
<dbReference type="Proteomes" id="UP001357733">
    <property type="component" value="Unassembled WGS sequence"/>
</dbReference>
<dbReference type="EMBL" id="JAYKOT010000002">
    <property type="protein sequence ID" value="MEB3428892.1"/>
    <property type="molecule type" value="Genomic_DNA"/>
</dbReference>
<name>A0AAW9MXX0_9FIRM</name>
<organism evidence="1 2">
    <name type="scientific">Citroniella saccharovorans</name>
    <dbReference type="NCBI Taxonomy" id="2053367"/>
    <lineage>
        <taxon>Bacteria</taxon>
        <taxon>Bacillati</taxon>
        <taxon>Bacillota</taxon>
        <taxon>Tissierellia</taxon>
        <taxon>Tissierellales</taxon>
        <taxon>Peptoniphilaceae</taxon>
        <taxon>Citroniella</taxon>
    </lineage>
</organism>
<accession>A0AAW9MXX0</accession>
<comment type="caution">
    <text evidence="1">The sequence shown here is derived from an EMBL/GenBank/DDBJ whole genome shotgun (WGS) entry which is preliminary data.</text>
</comment>
<reference evidence="1 2" key="1">
    <citation type="submission" date="2024-01" db="EMBL/GenBank/DDBJ databases">
        <title>Complete genome sequence of Citroniella saccharovorans strain M6.X9, isolated from human fecal sample.</title>
        <authorList>
            <person name="Cheng G."/>
            <person name="Westerholm M."/>
            <person name="Schnurer A."/>
        </authorList>
    </citation>
    <scope>NUCLEOTIDE SEQUENCE [LARGE SCALE GENOMIC DNA]</scope>
    <source>
        <strain evidence="1 2">DSM 29873</strain>
    </source>
</reference>
<keyword evidence="2" id="KW-1185">Reference proteome</keyword>
<evidence type="ECO:0000313" key="1">
    <source>
        <dbReference type="EMBL" id="MEB3428892.1"/>
    </source>
</evidence>